<reference evidence="1 2" key="1">
    <citation type="submission" date="2018-05" db="EMBL/GenBank/DDBJ databases">
        <title>Genomic Encyclopedia of Type Strains, Phase IV (KMG-IV): sequencing the most valuable type-strain genomes for metagenomic binning, comparative biology and taxonomic classification.</title>
        <authorList>
            <person name="Goeker M."/>
        </authorList>
    </citation>
    <scope>NUCLEOTIDE SEQUENCE [LARGE SCALE GENOMIC DNA]</scope>
    <source>
        <strain evidence="1 2">DSM 23606</strain>
    </source>
</reference>
<dbReference type="AlphaFoldDB" id="A0A317N179"/>
<dbReference type="Proteomes" id="UP000246569">
    <property type="component" value="Unassembled WGS sequence"/>
</dbReference>
<protein>
    <submittedName>
        <fullName evidence="1">Putative OsmC-like protein</fullName>
    </submittedName>
</protein>
<dbReference type="PANTHER" id="PTHR35368:SF1">
    <property type="entry name" value="HYDROPEROXIDE REDUCTASE"/>
    <property type="match status" value="1"/>
</dbReference>
<dbReference type="InterPro" id="IPR003718">
    <property type="entry name" value="OsmC/Ohr_fam"/>
</dbReference>
<evidence type="ECO:0000313" key="2">
    <source>
        <dbReference type="Proteomes" id="UP000246569"/>
    </source>
</evidence>
<dbReference type="InterPro" id="IPR036102">
    <property type="entry name" value="OsmC/Ohrsf"/>
</dbReference>
<dbReference type="Gene3D" id="3.30.300.20">
    <property type="match status" value="1"/>
</dbReference>
<dbReference type="SUPFAM" id="SSF82784">
    <property type="entry name" value="OsmC-like"/>
    <property type="match status" value="1"/>
</dbReference>
<name>A0A317N179_9GAMM</name>
<dbReference type="EMBL" id="QGTJ01000001">
    <property type="protein sequence ID" value="PWV65900.1"/>
    <property type="molecule type" value="Genomic_DNA"/>
</dbReference>
<organism evidence="1 2">
    <name type="scientific">Plasticicumulans acidivorans</name>
    <dbReference type="NCBI Taxonomy" id="886464"/>
    <lineage>
        <taxon>Bacteria</taxon>
        <taxon>Pseudomonadati</taxon>
        <taxon>Pseudomonadota</taxon>
        <taxon>Gammaproteobacteria</taxon>
        <taxon>Candidatus Competibacteraceae</taxon>
        <taxon>Plasticicumulans</taxon>
    </lineage>
</organism>
<keyword evidence="2" id="KW-1185">Reference proteome</keyword>
<dbReference type="PANTHER" id="PTHR35368">
    <property type="entry name" value="HYDROPEROXIDE REDUCTASE"/>
    <property type="match status" value="1"/>
</dbReference>
<gene>
    <name evidence="1" type="ORF">C7443_101386</name>
</gene>
<comment type="caution">
    <text evidence="1">The sequence shown here is derived from an EMBL/GenBank/DDBJ whole genome shotgun (WGS) entry which is preliminary data.</text>
</comment>
<accession>A0A317N179</accession>
<proteinExistence type="predicted"/>
<dbReference type="RefSeq" id="WP_110016883.1">
    <property type="nucleotide sequence ID" value="NZ_QGTJ01000001.1"/>
</dbReference>
<dbReference type="InterPro" id="IPR052924">
    <property type="entry name" value="OsmC/Ohr_hydroprdx_reductase"/>
</dbReference>
<evidence type="ECO:0000313" key="1">
    <source>
        <dbReference type="EMBL" id="PWV65900.1"/>
    </source>
</evidence>
<dbReference type="Pfam" id="PF02566">
    <property type="entry name" value="OsmC"/>
    <property type="match status" value="1"/>
</dbReference>
<dbReference type="InterPro" id="IPR015946">
    <property type="entry name" value="KH_dom-like_a/b"/>
</dbReference>
<dbReference type="OrthoDB" id="9789573at2"/>
<sequence length="143" mass="15464">MKTVSVQAKLGPAFTIEVQTEHHTVYIDQPKNSGGAGMGPSPLEYMFSALAGCIGTIGRIVANQQKLPVRGMDIRVEGEMDPAVLLGKSTEGRAGFVNLTVTVDIDADMTREQKEAYLHEVDRRCPVSDNYANGVPIKFIVAD</sequence>